<reference evidence="1 2" key="1">
    <citation type="submission" date="2017-07" db="EMBL/GenBank/DDBJ databases">
        <title>Phylogenetic study on the rhizospheric bacterium Ochrobactrum sp. A44.</title>
        <authorList>
            <person name="Krzyzanowska D.M."/>
            <person name="Ossowicki A."/>
            <person name="Rajewska M."/>
            <person name="Maciag T."/>
            <person name="Kaczynski Z."/>
            <person name="Czerwicka M."/>
            <person name="Jafra S."/>
        </authorList>
    </citation>
    <scope>NUCLEOTIDE SEQUENCE [LARGE SCALE GENOMIC DNA]</scope>
    <source>
        <strain evidence="1 2">CCUG 30717</strain>
    </source>
</reference>
<dbReference type="EMBL" id="NNRM01000017">
    <property type="protein sequence ID" value="OYR27901.1"/>
    <property type="molecule type" value="Genomic_DNA"/>
</dbReference>
<accession>A0A256GMU6</accession>
<organism evidence="1 2">
    <name type="scientific">Brucella pseudogrignonensis</name>
    <dbReference type="NCBI Taxonomy" id="419475"/>
    <lineage>
        <taxon>Bacteria</taxon>
        <taxon>Pseudomonadati</taxon>
        <taxon>Pseudomonadota</taxon>
        <taxon>Alphaproteobacteria</taxon>
        <taxon>Hyphomicrobiales</taxon>
        <taxon>Brucellaceae</taxon>
        <taxon>Brucella/Ochrobactrum group</taxon>
        <taxon>Brucella</taxon>
    </lineage>
</organism>
<comment type="caution">
    <text evidence="1">The sequence shown here is derived from an EMBL/GenBank/DDBJ whole genome shotgun (WGS) entry which is preliminary data.</text>
</comment>
<gene>
    <name evidence="1" type="ORF">CEV34_1977</name>
</gene>
<protein>
    <submittedName>
        <fullName evidence="1">Uncharacterized protein</fullName>
    </submittedName>
</protein>
<evidence type="ECO:0000313" key="1">
    <source>
        <dbReference type="EMBL" id="OYR27901.1"/>
    </source>
</evidence>
<dbReference type="Proteomes" id="UP000216188">
    <property type="component" value="Unassembled WGS sequence"/>
</dbReference>
<keyword evidence="2" id="KW-1185">Reference proteome</keyword>
<proteinExistence type="predicted"/>
<dbReference type="AlphaFoldDB" id="A0A256GMU6"/>
<name>A0A256GMU6_9HYPH</name>
<sequence length="40" mass="4527">MLKNLVYPLMHGLSALLTVSLNQSIYGSDSNAQAWKNVWY</sequence>
<evidence type="ECO:0000313" key="2">
    <source>
        <dbReference type="Proteomes" id="UP000216188"/>
    </source>
</evidence>